<name>W9GUH7_9PROT</name>
<dbReference type="GO" id="GO:0043190">
    <property type="term" value="C:ATP-binding cassette (ABC) transporter complex"/>
    <property type="evidence" value="ECO:0007669"/>
    <property type="project" value="InterPro"/>
</dbReference>
<feature type="transmembrane region" description="Helical" evidence="2">
    <location>
        <begin position="192"/>
        <end position="214"/>
    </location>
</feature>
<dbReference type="STRING" id="1385369.N825_17745"/>
<dbReference type="GO" id="GO:0005548">
    <property type="term" value="F:phospholipid transporter activity"/>
    <property type="evidence" value="ECO:0007669"/>
    <property type="project" value="TreeGrafter"/>
</dbReference>
<keyword evidence="2" id="KW-0472">Membrane</keyword>
<dbReference type="RefSeq" id="WP_084165102.1">
    <property type="nucleotide sequence ID" value="NZ_AVFL01000026.1"/>
</dbReference>
<evidence type="ECO:0000256" key="2">
    <source>
        <dbReference type="SAM" id="Phobius"/>
    </source>
</evidence>
<feature type="transmembrane region" description="Helical" evidence="2">
    <location>
        <begin position="365"/>
        <end position="391"/>
    </location>
</feature>
<accession>W9GUH7</accession>
<gene>
    <name evidence="3" type="ORF">N825_17745</name>
</gene>
<dbReference type="AlphaFoldDB" id="W9GUH7"/>
<evidence type="ECO:0008006" key="5">
    <source>
        <dbReference type="Google" id="ProtNLM"/>
    </source>
</evidence>
<evidence type="ECO:0000313" key="3">
    <source>
        <dbReference type="EMBL" id="EWY37454.1"/>
    </source>
</evidence>
<organism evidence="3 4">
    <name type="scientific">Skermanella stibiiresistens SB22</name>
    <dbReference type="NCBI Taxonomy" id="1385369"/>
    <lineage>
        <taxon>Bacteria</taxon>
        <taxon>Pseudomonadati</taxon>
        <taxon>Pseudomonadota</taxon>
        <taxon>Alphaproteobacteria</taxon>
        <taxon>Rhodospirillales</taxon>
        <taxon>Azospirillaceae</taxon>
        <taxon>Skermanella</taxon>
    </lineage>
</organism>
<dbReference type="OrthoDB" id="9806241at2"/>
<proteinExistence type="predicted"/>
<evidence type="ECO:0000256" key="1">
    <source>
        <dbReference type="SAM" id="MobiDB-lite"/>
    </source>
</evidence>
<feature type="transmembrane region" description="Helical" evidence="2">
    <location>
        <begin position="235"/>
        <end position="255"/>
    </location>
</feature>
<keyword evidence="4" id="KW-1185">Reference proteome</keyword>
<dbReference type="InterPro" id="IPR030802">
    <property type="entry name" value="Permease_MalE"/>
</dbReference>
<comment type="caution">
    <text evidence="3">The sequence shown here is derived from an EMBL/GenBank/DDBJ whole genome shotgun (WGS) entry which is preliminary data.</text>
</comment>
<feature type="region of interest" description="Disordered" evidence="1">
    <location>
        <begin position="1"/>
        <end position="25"/>
    </location>
</feature>
<evidence type="ECO:0000313" key="4">
    <source>
        <dbReference type="Proteomes" id="UP000019486"/>
    </source>
</evidence>
<sequence>MTAAIRRNGTPGDDPGKGPGDGAAHALETRVGADGRLTLALSGDWRVRHGLATTSAVDAVLDRDGSIRLVVCEDGGLRSWDSALVGYLLRVKDLCADRGIAFDTGNLPAGVARLMALARAVPVKEDAARGDTARSLPERLGQAVLDGWRELDQAVSFLGEIVLGLGRMMVGRARFRRVDFLMAVEDAGARGLPIITIVSLLVGLTVAFVGAIQLKQFGADIYVANLVGLAMTREMASLMTAIVLAGRTGAAYAAQLGTMQGNEEIDALSTIGISPIDFLVLPRVLALALMMPLLFVYSCFLGLLGGYIVGTSMLGLSGPAYVLQTQYALTMNDFWVGFVKSIVFGMLVAYAGAYRGMRAGRSAQAVGVAATSAVVTSIVLIIVVDALFAVMTNLLGI</sequence>
<dbReference type="PANTHER" id="PTHR30188">
    <property type="entry name" value="ABC TRANSPORTER PERMEASE PROTEIN-RELATED"/>
    <property type="match status" value="1"/>
</dbReference>
<protein>
    <recommendedName>
        <fullName evidence="5">ABC transporter permease</fullName>
    </recommendedName>
</protein>
<keyword evidence="2" id="KW-0812">Transmembrane</keyword>
<dbReference type="Proteomes" id="UP000019486">
    <property type="component" value="Unassembled WGS sequence"/>
</dbReference>
<dbReference type="PANTHER" id="PTHR30188:SF3">
    <property type="entry name" value="ABC TRANSPORTER PERMEASE"/>
    <property type="match status" value="1"/>
</dbReference>
<dbReference type="EMBL" id="AVFL01000026">
    <property type="protein sequence ID" value="EWY37454.1"/>
    <property type="molecule type" value="Genomic_DNA"/>
</dbReference>
<feature type="transmembrane region" description="Helical" evidence="2">
    <location>
        <begin position="293"/>
        <end position="314"/>
    </location>
</feature>
<feature type="transmembrane region" description="Helical" evidence="2">
    <location>
        <begin position="334"/>
        <end position="353"/>
    </location>
</feature>
<reference evidence="3 4" key="1">
    <citation type="submission" date="2013-08" db="EMBL/GenBank/DDBJ databases">
        <title>The genome sequence of Skermanella stibiiresistens.</title>
        <authorList>
            <person name="Zhu W."/>
            <person name="Wang G."/>
        </authorList>
    </citation>
    <scope>NUCLEOTIDE SEQUENCE [LARGE SCALE GENOMIC DNA]</scope>
    <source>
        <strain evidence="3 4">SB22</strain>
    </source>
</reference>
<keyword evidence="2" id="KW-1133">Transmembrane helix</keyword>
<dbReference type="Pfam" id="PF02405">
    <property type="entry name" value="MlaE"/>
    <property type="match status" value="1"/>
</dbReference>